<dbReference type="eggNOG" id="COG0607">
    <property type="taxonomic scope" value="Bacteria"/>
</dbReference>
<dbReference type="STRING" id="85643.Tmz1t_3458"/>
<dbReference type="PANTHER" id="PTHR43031">
    <property type="entry name" value="FAD-DEPENDENT OXIDOREDUCTASE"/>
    <property type="match status" value="1"/>
</dbReference>
<evidence type="ECO:0000313" key="2">
    <source>
        <dbReference type="EMBL" id="ACR02052.1"/>
    </source>
</evidence>
<dbReference type="Pfam" id="PF00581">
    <property type="entry name" value="Rhodanese"/>
    <property type="match status" value="1"/>
</dbReference>
<reference evidence="4" key="1">
    <citation type="submission" date="2009-05" db="EMBL/GenBank/DDBJ databases">
        <title>Complete sequence of chromosome of Thauera sp. MZ1T.</title>
        <authorList>
            <consortium name="US DOE Joint Genome Institute"/>
            <person name="Lucas S."/>
            <person name="Copeland A."/>
            <person name="Lapidus A."/>
            <person name="Glavina del Rio T."/>
            <person name="Dalin E."/>
            <person name="Tice H."/>
            <person name="Bruce D."/>
            <person name="Goodwin L."/>
            <person name="Pitluck S."/>
            <person name="Sims D."/>
            <person name="Brettin T."/>
            <person name="Detter J.C."/>
            <person name="Han C."/>
            <person name="Larimer F."/>
            <person name="Land M."/>
            <person name="Hauser L."/>
            <person name="Kyrpides N."/>
            <person name="Mikhailova N."/>
            <person name="Sayler G.S."/>
        </authorList>
    </citation>
    <scope>NUCLEOTIDE SEQUENCE [LARGE SCALE GENOMIC DNA]</scope>
    <source>
        <strain evidence="4">MZ1T</strain>
    </source>
</reference>
<reference evidence="2 4" key="2">
    <citation type="journal article" date="2012" name="Stand. Genomic Sci.">
        <title>Complete genome sequence of Thauera aminoaromatica strain MZ1T.</title>
        <authorList>
            <person name="Jiang K."/>
            <person name="Sanseverino J."/>
            <person name="Chauhan A."/>
            <person name="Lucas S."/>
            <person name="Copeland A."/>
            <person name="Lapidus A."/>
            <person name="Del Rio T.G."/>
            <person name="Dalin E."/>
            <person name="Tice H."/>
            <person name="Bruce D."/>
            <person name="Goodwin L."/>
            <person name="Pitluck S."/>
            <person name="Sims D."/>
            <person name="Brettin T."/>
            <person name="Detter J.C."/>
            <person name="Han C."/>
            <person name="Chang Y.J."/>
            <person name="Larimer F."/>
            <person name="Land M."/>
            <person name="Hauser L."/>
            <person name="Kyrpides N.C."/>
            <person name="Mikhailova N."/>
            <person name="Moser S."/>
            <person name="Jegier P."/>
            <person name="Close D."/>
            <person name="Debruyn J.M."/>
            <person name="Wang Y."/>
            <person name="Layton A.C."/>
            <person name="Allen M.S."/>
            <person name="Sayler G.S."/>
        </authorList>
    </citation>
    <scope>NUCLEOTIDE SEQUENCE [LARGE SCALE GENOMIC DNA]</scope>
    <source>
        <strain evidence="2 4">MZ1T</strain>
    </source>
</reference>
<gene>
    <name evidence="2" type="ordered locus">Tmz1t_3458</name>
    <name evidence="3" type="ORF">E6Q80_16340</name>
</gene>
<dbReference type="Gene3D" id="3.40.250.10">
    <property type="entry name" value="Rhodanese-like domain"/>
    <property type="match status" value="1"/>
</dbReference>
<reference evidence="3 5" key="3">
    <citation type="submission" date="2018-09" db="EMBL/GenBank/DDBJ databases">
        <title>Metagenome Assembled Genomes from an Advanced Water Purification Facility.</title>
        <authorList>
            <person name="Stamps B.W."/>
            <person name="Spear J.R."/>
        </authorList>
    </citation>
    <scope>NUCLEOTIDE SEQUENCE [LARGE SCALE GENOMIC DNA]</scope>
    <source>
        <strain evidence="3">Bin_27_1</strain>
    </source>
</reference>
<dbReference type="SMART" id="SM00450">
    <property type="entry name" value="RHOD"/>
    <property type="match status" value="1"/>
</dbReference>
<dbReference type="Proteomes" id="UP000321192">
    <property type="component" value="Unassembled WGS sequence"/>
</dbReference>
<dbReference type="InterPro" id="IPR050229">
    <property type="entry name" value="GlpE_sulfurtransferase"/>
</dbReference>
<sequence length="107" mass="12049">MLQITPTMLAERLQDARRPAPLLLDVREPWEVQICQIPGSVTMPMGSVPARYAELERDRETVVICHHGGRSWQVAMFLERQGFSNVANLSGGVAGWANEVDRNMPQY</sequence>
<evidence type="ECO:0000313" key="3">
    <source>
        <dbReference type="EMBL" id="TXH81967.1"/>
    </source>
</evidence>
<dbReference type="HOGENOM" id="CLU_089574_13_3_4"/>
<feature type="domain" description="Rhodanese" evidence="1">
    <location>
        <begin position="17"/>
        <end position="105"/>
    </location>
</feature>
<dbReference type="OrthoDB" id="9811849at2"/>
<dbReference type="Proteomes" id="UP000002186">
    <property type="component" value="Chromosome"/>
</dbReference>
<dbReference type="InterPro" id="IPR001763">
    <property type="entry name" value="Rhodanese-like_dom"/>
</dbReference>
<evidence type="ECO:0000313" key="5">
    <source>
        <dbReference type="Proteomes" id="UP000321192"/>
    </source>
</evidence>
<dbReference type="GO" id="GO:0016740">
    <property type="term" value="F:transferase activity"/>
    <property type="evidence" value="ECO:0007669"/>
    <property type="project" value="UniProtKB-KW"/>
</dbReference>
<dbReference type="SUPFAM" id="SSF52821">
    <property type="entry name" value="Rhodanese/Cell cycle control phosphatase"/>
    <property type="match status" value="1"/>
</dbReference>
<dbReference type="EMBL" id="CP001281">
    <property type="protein sequence ID" value="ACR02052.1"/>
    <property type="molecule type" value="Genomic_DNA"/>
</dbReference>
<name>C4KCV4_THASP</name>
<dbReference type="KEGG" id="tmz:Tmz1t_3458"/>
<protein>
    <submittedName>
        <fullName evidence="2">Rhodanese domain protein</fullName>
    </submittedName>
    <submittedName>
        <fullName evidence="3">Sulfurtransferase</fullName>
    </submittedName>
</protein>
<organism evidence="2 4">
    <name type="scientific">Thauera aminoaromatica</name>
    <dbReference type="NCBI Taxonomy" id="164330"/>
    <lineage>
        <taxon>Bacteria</taxon>
        <taxon>Pseudomonadati</taxon>
        <taxon>Pseudomonadota</taxon>
        <taxon>Betaproteobacteria</taxon>
        <taxon>Rhodocyclales</taxon>
        <taxon>Zoogloeaceae</taxon>
        <taxon>Thauera</taxon>
    </lineage>
</organism>
<proteinExistence type="predicted"/>
<dbReference type="InterPro" id="IPR036873">
    <property type="entry name" value="Rhodanese-like_dom_sf"/>
</dbReference>
<accession>A0A5C7SDY9</accession>
<keyword evidence="4" id="KW-1185">Reference proteome</keyword>
<keyword evidence="3" id="KW-0808">Transferase</keyword>
<dbReference type="RefSeq" id="WP_004325263.1">
    <property type="nucleotide sequence ID" value="NC_011662.2"/>
</dbReference>
<dbReference type="PANTHER" id="PTHR43031:SF17">
    <property type="entry name" value="SULFURTRANSFERASE YTWF-RELATED"/>
    <property type="match status" value="1"/>
</dbReference>
<dbReference type="AlphaFoldDB" id="C4KCV4"/>
<evidence type="ECO:0000313" key="4">
    <source>
        <dbReference type="Proteomes" id="UP000002186"/>
    </source>
</evidence>
<evidence type="ECO:0000259" key="1">
    <source>
        <dbReference type="PROSITE" id="PS50206"/>
    </source>
</evidence>
<dbReference type="PROSITE" id="PS50206">
    <property type="entry name" value="RHODANESE_3"/>
    <property type="match status" value="1"/>
</dbReference>
<dbReference type="EMBL" id="SSFD01000259">
    <property type="protein sequence ID" value="TXH81967.1"/>
    <property type="molecule type" value="Genomic_DNA"/>
</dbReference>
<accession>C4KCV4</accession>